<protein>
    <recommendedName>
        <fullName evidence="3">Tail fiber protein</fullName>
    </recommendedName>
</protein>
<comment type="caution">
    <text evidence="1">The sequence shown here is derived from an EMBL/GenBank/DDBJ whole genome shotgun (WGS) entry which is preliminary data.</text>
</comment>
<reference evidence="1" key="2">
    <citation type="submission" date="2021-08" db="EMBL/GenBank/DDBJ databases">
        <authorList>
            <person name="Tani A."/>
            <person name="Ola A."/>
            <person name="Ogura Y."/>
            <person name="Katsura K."/>
            <person name="Hayashi T."/>
        </authorList>
    </citation>
    <scope>NUCLEOTIDE SEQUENCE</scope>
    <source>
        <strain evidence="1">DSM 19015</strain>
    </source>
</reference>
<dbReference type="Proteomes" id="UP001055125">
    <property type="component" value="Unassembled WGS sequence"/>
</dbReference>
<evidence type="ECO:0000313" key="1">
    <source>
        <dbReference type="EMBL" id="GJD92943.1"/>
    </source>
</evidence>
<sequence length="246" mass="25380">MSTLIDRLAGVSDGLGHKAPAMCASTGPLVLSGLQMVDGFQQVEGPKGRTLVKDQTNPVENGLYDPSSGPWTRCLDFNGARDAVNGTQVVVAGGSQVGAVFQAWFDPPFIIGQSGITFRPANGVVSTAPWTAYTPVVTAAVGALDAYTSSARYVIEGKRLHISLNIRIPANGVGTADGPLRVALPPGVVIAGFCVGWGRDNAAGGGEMLQAFGGGGDTQLLIYVYDNTSPARNGADLYLGVTTEIV</sequence>
<proteinExistence type="predicted"/>
<evidence type="ECO:0000313" key="2">
    <source>
        <dbReference type="Proteomes" id="UP001055125"/>
    </source>
</evidence>
<name>A0ABQ4RTE6_9HYPH</name>
<gene>
    <name evidence="1" type="ORF">OCOJLMKI_0126</name>
</gene>
<reference evidence="1" key="1">
    <citation type="journal article" date="2021" name="Front. Microbiol.">
        <title>Comprehensive Comparative Genomics and Phenotyping of Methylobacterium Species.</title>
        <authorList>
            <person name="Alessa O."/>
            <person name="Ogura Y."/>
            <person name="Fujitani Y."/>
            <person name="Takami H."/>
            <person name="Hayashi T."/>
            <person name="Sahin N."/>
            <person name="Tani A."/>
        </authorList>
    </citation>
    <scope>NUCLEOTIDE SEQUENCE</scope>
    <source>
        <strain evidence="1">DSM 19015</strain>
    </source>
</reference>
<dbReference type="EMBL" id="BPQP01000001">
    <property type="protein sequence ID" value="GJD92943.1"/>
    <property type="molecule type" value="Genomic_DNA"/>
</dbReference>
<keyword evidence="2" id="KW-1185">Reference proteome</keyword>
<dbReference type="RefSeq" id="WP_238242086.1">
    <property type="nucleotide sequence ID" value="NZ_BPQP01000001.1"/>
</dbReference>
<accession>A0ABQ4RTE6</accession>
<organism evidence="1 2">
    <name type="scientific">Methylobacterium iners</name>
    <dbReference type="NCBI Taxonomy" id="418707"/>
    <lineage>
        <taxon>Bacteria</taxon>
        <taxon>Pseudomonadati</taxon>
        <taxon>Pseudomonadota</taxon>
        <taxon>Alphaproteobacteria</taxon>
        <taxon>Hyphomicrobiales</taxon>
        <taxon>Methylobacteriaceae</taxon>
        <taxon>Methylobacterium</taxon>
    </lineage>
</organism>
<evidence type="ECO:0008006" key="3">
    <source>
        <dbReference type="Google" id="ProtNLM"/>
    </source>
</evidence>